<proteinExistence type="predicted"/>
<evidence type="ECO:0000313" key="1">
    <source>
        <dbReference type="EMBL" id="MBC2693622.1"/>
    </source>
</evidence>
<organism evidence="1 2">
    <name type="scientific">Pseudomonas kielensis</name>
    <dbReference type="NCBI Taxonomy" id="2762577"/>
    <lineage>
        <taxon>Bacteria</taxon>
        <taxon>Pseudomonadati</taxon>
        <taxon>Pseudomonadota</taxon>
        <taxon>Gammaproteobacteria</taxon>
        <taxon>Pseudomonadales</taxon>
        <taxon>Pseudomonadaceae</taxon>
        <taxon>Pseudomonas</taxon>
    </lineage>
</organism>
<dbReference type="Gene3D" id="3.60.21.10">
    <property type="match status" value="1"/>
</dbReference>
<dbReference type="SUPFAM" id="SSF56300">
    <property type="entry name" value="Metallo-dependent phosphatases"/>
    <property type="match status" value="1"/>
</dbReference>
<name>A0A7X1L0I7_9PSED</name>
<reference evidence="1 2" key="1">
    <citation type="submission" date="2020-08" db="EMBL/GenBank/DDBJ databases">
        <title>Pseudomonas sp. nov.</title>
        <authorList>
            <person name="Gieschler S."/>
            <person name="Fiedler G."/>
            <person name="Brinks E."/>
            <person name="Boehnlein C."/>
            <person name="Franz C.M.A.P."/>
            <person name="Kabisch J."/>
        </authorList>
    </citation>
    <scope>NUCLEOTIDE SEQUENCE [LARGE SCALE GENOMIC DNA]</scope>
    <source>
        <strain evidence="1 2">MBT-1</strain>
    </source>
</reference>
<dbReference type="EMBL" id="JACMYG010000075">
    <property type="protein sequence ID" value="MBC2693622.1"/>
    <property type="molecule type" value="Genomic_DNA"/>
</dbReference>
<dbReference type="RefSeq" id="WP_137807350.1">
    <property type="nucleotide sequence ID" value="NZ_JACMYG010000075.1"/>
</dbReference>
<gene>
    <name evidence="1" type="ORF">H7995_28020</name>
</gene>
<keyword evidence="2" id="KW-1185">Reference proteome</keyword>
<evidence type="ECO:0000313" key="2">
    <source>
        <dbReference type="Proteomes" id="UP000526003"/>
    </source>
</evidence>
<protein>
    <recommendedName>
        <fullName evidence="3">Calcineurin phosphoesterase</fullName>
    </recommendedName>
</protein>
<dbReference type="Proteomes" id="UP000526003">
    <property type="component" value="Unassembled WGS sequence"/>
</dbReference>
<dbReference type="AlphaFoldDB" id="A0A7X1L0I7"/>
<comment type="caution">
    <text evidence="1">The sequence shown here is derived from an EMBL/GenBank/DDBJ whole genome shotgun (WGS) entry which is preliminary data.</text>
</comment>
<evidence type="ECO:0008006" key="3">
    <source>
        <dbReference type="Google" id="ProtNLM"/>
    </source>
</evidence>
<sequence length="323" mass="35540">MTLRPGRDCPLDYRLSSAAFSGETQLSCQSLYVVGGLYGNLQALDALEQLLLQEPGAQAVFNGDAHWFDRDQQLFLEIEERLIKHLPLRGNVETELGRSGDNGAGCGCAYPDSVAEHTVDWSNAIHRTLRTTLMGLPGLREQMASRPAYALVNVNGHRIAITHGDEQSLAGWQCSREALQNASRRRQLATWMTEQRVSVLATSHTCTPAALKMAEGVVINNGAAGMPNFAGTHYGLVSRIANSQHPLAIYRTQLNDLFVEAIPLVYDQTNFLLDFSRQWPSESPAAYSYWNRLIEGPSGTPHSALLHGFHLCQSNPLQDACLP</sequence>
<accession>A0A7X1L0I7</accession>
<dbReference type="InterPro" id="IPR029052">
    <property type="entry name" value="Metallo-depent_PP-like"/>
</dbReference>